<dbReference type="PROSITE" id="PS01284">
    <property type="entry name" value="TNASE_2"/>
    <property type="match status" value="1"/>
</dbReference>
<evidence type="ECO:0000313" key="7">
    <source>
        <dbReference type="Proteomes" id="UP000077271"/>
    </source>
</evidence>
<dbReference type="GO" id="GO:0003676">
    <property type="term" value="F:nucleic acid binding"/>
    <property type="evidence" value="ECO:0007669"/>
    <property type="project" value="InterPro"/>
</dbReference>
<evidence type="ECO:0000256" key="1">
    <source>
        <dbReference type="ARBA" id="ARBA00022722"/>
    </source>
</evidence>
<evidence type="ECO:0000256" key="2">
    <source>
        <dbReference type="ARBA" id="ARBA00022759"/>
    </source>
</evidence>
<dbReference type="PANTHER" id="PTHR12302:SF3">
    <property type="entry name" value="SERINE_THREONINE-PROTEIN KINASE 31"/>
    <property type="match status" value="1"/>
</dbReference>
<dbReference type="Proteomes" id="UP000077271">
    <property type="component" value="Unassembled WGS sequence"/>
</dbReference>
<dbReference type="AlphaFoldDB" id="A0A177KZ23"/>
<gene>
    <name evidence="6" type="ORF">AWH48_01870</name>
</gene>
<reference evidence="6 7" key="1">
    <citation type="submission" date="2016-01" db="EMBL/GenBank/DDBJ databases">
        <title>Investigation of taxonomic status of Bacillus aminovorans.</title>
        <authorList>
            <person name="Verma A."/>
            <person name="Pal Y."/>
            <person name="Krishnamurthi S."/>
        </authorList>
    </citation>
    <scope>NUCLEOTIDE SEQUENCE [LARGE SCALE GENOMIC DNA]</scope>
    <source>
        <strain evidence="6 7">DSM 4337</strain>
    </source>
</reference>
<sequence>MSNLFKGCLGCLGLLVVLALLVGGCTAFFDVDEGVEVSNNSVIETEVSEEETTAEEQTTEKVTAPTTTEVVNKEQTASSLPVGLIAATVIRVVDGDTIKVTMDGKEETVRLILVDTPETKHPQKGVQPFGPEASAFTTEQLAGKEVKIEPGIEERDRYGRLLAYVYVAGDKMFNKMLLEKGLARVAVYPPNTQYLDEFEKIQADAKSKAIGIWSVENYVTDDGYNSESYEEVESMPAPVQEEPQPEPVTVIEALPSPDSVTEPILQIESFQNCTELRAVYPAGVASDHPAYESKHDRDKDNWACEN</sequence>
<evidence type="ECO:0000256" key="3">
    <source>
        <dbReference type="ARBA" id="ARBA00022801"/>
    </source>
</evidence>
<protein>
    <recommendedName>
        <fullName evidence="5">TNase-like domain-containing protein</fullName>
    </recommendedName>
</protein>
<feature type="region of interest" description="Disordered" evidence="4">
    <location>
        <begin position="284"/>
        <end position="306"/>
    </location>
</feature>
<keyword evidence="3" id="KW-0378">Hydrolase</keyword>
<dbReference type="GO" id="GO:0004519">
    <property type="term" value="F:endonuclease activity"/>
    <property type="evidence" value="ECO:0007669"/>
    <property type="project" value="UniProtKB-KW"/>
</dbReference>
<dbReference type="RefSeq" id="WP_018392921.1">
    <property type="nucleotide sequence ID" value="NZ_LQWZ01000012.1"/>
</dbReference>
<dbReference type="InterPro" id="IPR002071">
    <property type="entry name" value="Thermonucl_AS"/>
</dbReference>
<dbReference type="SMART" id="SM00894">
    <property type="entry name" value="Excalibur"/>
    <property type="match status" value="1"/>
</dbReference>
<accession>A0A177KZ23</accession>
<dbReference type="InterPro" id="IPR008613">
    <property type="entry name" value="Excalibur_Ca-bd_domain"/>
</dbReference>
<organism evidence="6 7">
    <name type="scientific">Domibacillus aminovorans</name>
    <dbReference type="NCBI Taxonomy" id="29332"/>
    <lineage>
        <taxon>Bacteria</taxon>
        <taxon>Bacillati</taxon>
        <taxon>Bacillota</taxon>
        <taxon>Bacilli</taxon>
        <taxon>Bacillales</taxon>
        <taxon>Bacillaceae</taxon>
        <taxon>Domibacillus</taxon>
    </lineage>
</organism>
<dbReference type="PANTHER" id="PTHR12302">
    <property type="entry name" value="EBNA2 BINDING PROTEIN P100"/>
    <property type="match status" value="1"/>
</dbReference>
<dbReference type="PROSITE" id="PS50830">
    <property type="entry name" value="TNASE_3"/>
    <property type="match status" value="1"/>
</dbReference>
<dbReference type="CDD" id="cd00175">
    <property type="entry name" value="SNc"/>
    <property type="match status" value="1"/>
</dbReference>
<dbReference type="SMART" id="SM00318">
    <property type="entry name" value="SNc"/>
    <property type="match status" value="1"/>
</dbReference>
<dbReference type="InterPro" id="IPR016071">
    <property type="entry name" value="Staphylococal_nuclease_OB-fold"/>
</dbReference>
<evidence type="ECO:0000259" key="5">
    <source>
        <dbReference type="PROSITE" id="PS50830"/>
    </source>
</evidence>
<dbReference type="SUPFAM" id="SSF50199">
    <property type="entry name" value="Staphylococcal nuclease"/>
    <property type="match status" value="1"/>
</dbReference>
<feature type="domain" description="TNase-like" evidence="5">
    <location>
        <begin position="83"/>
        <end position="215"/>
    </location>
</feature>
<evidence type="ECO:0000313" key="6">
    <source>
        <dbReference type="EMBL" id="OAH57791.1"/>
    </source>
</evidence>
<keyword evidence="1" id="KW-0540">Nuclease</keyword>
<feature type="compositionally biased region" description="Basic and acidic residues" evidence="4">
    <location>
        <begin position="289"/>
        <end position="306"/>
    </location>
</feature>
<proteinExistence type="predicted"/>
<dbReference type="Pfam" id="PF05901">
    <property type="entry name" value="Excalibur"/>
    <property type="match status" value="1"/>
</dbReference>
<evidence type="ECO:0000256" key="4">
    <source>
        <dbReference type="SAM" id="MobiDB-lite"/>
    </source>
</evidence>
<dbReference type="OrthoDB" id="4376109at2"/>
<dbReference type="EMBL" id="LQWZ01000012">
    <property type="protein sequence ID" value="OAH57791.1"/>
    <property type="molecule type" value="Genomic_DNA"/>
</dbReference>
<dbReference type="PROSITE" id="PS01123">
    <property type="entry name" value="TNASE_1"/>
    <property type="match status" value="1"/>
</dbReference>
<keyword evidence="2" id="KW-0255">Endonuclease</keyword>
<dbReference type="Gene3D" id="2.40.50.90">
    <property type="match status" value="1"/>
</dbReference>
<dbReference type="GO" id="GO:0016787">
    <property type="term" value="F:hydrolase activity"/>
    <property type="evidence" value="ECO:0007669"/>
    <property type="project" value="UniProtKB-KW"/>
</dbReference>
<name>A0A177KZ23_9BACI</name>
<comment type="caution">
    <text evidence="6">The sequence shown here is derived from an EMBL/GenBank/DDBJ whole genome shotgun (WGS) entry which is preliminary data.</text>
</comment>
<dbReference type="Pfam" id="PF00565">
    <property type="entry name" value="SNase"/>
    <property type="match status" value="1"/>
</dbReference>
<dbReference type="PROSITE" id="PS51257">
    <property type="entry name" value="PROKAR_LIPOPROTEIN"/>
    <property type="match status" value="1"/>
</dbReference>
<dbReference type="InterPro" id="IPR035437">
    <property type="entry name" value="SNase_OB-fold_sf"/>
</dbReference>